<name>A0A0A9HJI8_ARUDO</name>
<evidence type="ECO:0000313" key="1">
    <source>
        <dbReference type="EMBL" id="JAE36922.1"/>
    </source>
</evidence>
<proteinExistence type="predicted"/>
<protein>
    <submittedName>
        <fullName evidence="1">MEmBP-1a</fullName>
    </submittedName>
</protein>
<organism evidence="1">
    <name type="scientific">Arundo donax</name>
    <name type="common">Giant reed</name>
    <name type="synonym">Donax arundinaceus</name>
    <dbReference type="NCBI Taxonomy" id="35708"/>
    <lineage>
        <taxon>Eukaryota</taxon>
        <taxon>Viridiplantae</taxon>
        <taxon>Streptophyta</taxon>
        <taxon>Embryophyta</taxon>
        <taxon>Tracheophyta</taxon>
        <taxon>Spermatophyta</taxon>
        <taxon>Magnoliopsida</taxon>
        <taxon>Liliopsida</taxon>
        <taxon>Poales</taxon>
        <taxon>Poaceae</taxon>
        <taxon>PACMAD clade</taxon>
        <taxon>Arundinoideae</taxon>
        <taxon>Arundineae</taxon>
        <taxon>Arundo</taxon>
    </lineage>
</organism>
<accession>A0A0A9HJI8</accession>
<dbReference type="AlphaFoldDB" id="A0A0A9HJI8"/>
<dbReference type="EMBL" id="GBRH01160974">
    <property type="protein sequence ID" value="JAE36922.1"/>
    <property type="molecule type" value="Transcribed_RNA"/>
</dbReference>
<reference evidence="1" key="1">
    <citation type="submission" date="2014-09" db="EMBL/GenBank/DDBJ databases">
        <authorList>
            <person name="Magalhaes I.L.F."/>
            <person name="Oliveira U."/>
            <person name="Santos F.R."/>
            <person name="Vidigal T.H.D.A."/>
            <person name="Brescovit A.D."/>
            <person name="Santos A.J."/>
        </authorList>
    </citation>
    <scope>NUCLEOTIDE SEQUENCE</scope>
    <source>
        <tissue evidence="1">Shoot tissue taken approximately 20 cm above the soil surface</tissue>
    </source>
</reference>
<reference evidence="1" key="2">
    <citation type="journal article" date="2015" name="Data Brief">
        <title>Shoot transcriptome of the giant reed, Arundo donax.</title>
        <authorList>
            <person name="Barrero R.A."/>
            <person name="Guerrero F.D."/>
            <person name="Moolhuijzen P."/>
            <person name="Goolsby J.A."/>
            <person name="Tidwell J."/>
            <person name="Bellgard S.E."/>
            <person name="Bellgard M.I."/>
        </authorList>
    </citation>
    <scope>NUCLEOTIDE SEQUENCE</scope>
    <source>
        <tissue evidence="1">Shoot tissue taken approximately 20 cm above the soil surface</tissue>
    </source>
</reference>
<sequence length="42" mass="4975">MMTLTIRIHLRLRRGNLATHRLKVSRLKLLLCAMLLLSHHFP</sequence>